<comment type="caution">
    <text evidence="2">The sequence shown here is derived from an EMBL/GenBank/DDBJ whole genome shotgun (WGS) entry which is preliminary data.</text>
</comment>
<evidence type="ECO:0008006" key="4">
    <source>
        <dbReference type="Google" id="ProtNLM"/>
    </source>
</evidence>
<dbReference type="EMBL" id="JBHSGN010000007">
    <property type="protein sequence ID" value="MFC4672306.1"/>
    <property type="molecule type" value="Genomic_DNA"/>
</dbReference>
<keyword evidence="3" id="KW-1185">Reference proteome</keyword>
<accession>A0ABV9KRH1</accession>
<evidence type="ECO:0000256" key="1">
    <source>
        <dbReference type="SAM" id="SignalP"/>
    </source>
</evidence>
<feature type="chain" id="PRO_5045849463" description="Lipoprotein" evidence="1">
    <location>
        <begin position="17"/>
        <end position="197"/>
    </location>
</feature>
<keyword evidence="1" id="KW-0732">Signal</keyword>
<reference evidence="3" key="1">
    <citation type="journal article" date="2019" name="Int. J. Syst. Evol. Microbiol.">
        <title>The Global Catalogue of Microorganisms (GCM) 10K type strain sequencing project: providing services to taxonomists for standard genome sequencing and annotation.</title>
        <authorList>
            <consortium name="The Broad Institute Genomics Platform"/>
            <consortium name="The Broad Institute Genome Sequencing Center for Infectious Disease"/>
            <person name="Wu L."/>
            <person name="Ma J."/>
        </authorList>
    </citation>
    <scope>NUCLEOTIDE SEQUENCE [LARGE SCALE GENOMIC DNA]</scope>
    <source>
        <strain evidence="3">CCUG 66188</strain>
    </source>
</reference>
<name>A0ABV9KRH1_9BACT</name>
<evidence type="ECO:0000313" key="3">
    <source>
        <dbReference type="Proteomes" id="UP001596023"/>
    </source>
</evidence>
<sequence>MKKLLYFIFPVMVAFAACGSDDGISPLKRWTGTNDISDFQVYIGATGGAIPIPYPPDTTGSIDSARNALYTRKMNSVYNVNLFREMSVYFNEDKITYVDSLGYYKIVSNYHFKDDSLFVLKGGNKDLFIAMGNMDTLYRIKGYARYISPKTGNDTISYHDFPLTPDIVAKLAGFPGAAAMESDNDTIVWLNAKYIFK</sequence>
<organism evidence="2 3">
    <name type="scientific">Dysgonomonas termitidis</name>
    <dbReference type="NCBI Taxonomy" id="1516126"/>
    <lineage>
        <taxon>Bacteria</taxon>
        <taxon>Pseudomonadati</taxon>
        <taxon>Bacteroidota</taxon>
        <taxon>Bacteroidia</taxon>
        <taxon>Bacteroidales</taxon>
        <taxon>Dysgonomonadaceae</taxon>
        <taxon>Dysgonomonas</taxon>
    </lineage>
</organism>
<dbReference type="Proteomes" id="UP001596023">
    <property type="component" value="Unassembled WGS sequence"/>
</dbReference>
<protein>
    <recommendedName>
        <fullName evidence="4">Lipoprotein</fullName>
    </recommendedName>
</protein>
<dbReference type="PROSITE" id="PS51257">
    <property type="entry name" value="PROKAR_LIPOPROTEIN"/>
    <property type="match status" value="1"/>
</dbReference>
<gene>
    <name evidence="2" type="ORF">ACFO6W_01220</name>
</gene>
<evidence type="ECO:0000313" key="2">
    <source>
        <dbReference type="EMBL" id="MFC4672306.1"/>
    </source>
</evidence>
<proteinExistence type="predicted"/>
<feature type="signal peptide" evidence="1">
    <location>
        <begin position="1"/>
        <end position="16"/>
    </location>
</feature>
<dbReference type="RefSeq" id="WP_379993482.1">
    <property type="nucleotide sequence ID" value="NZ_JBHSGN010000007.1"/>
</dbReference>